<dbReference type="EMBL" id="ADBV01001965">
    <property type="protein sequence ID" value="EJW83837.1"/>
    <property type="molecule type" value="Genomic_DNA"/>
</dbReference>
<organism evidence="1 2">
    <name type="scientific">Wuchereria bancrofti</name>
    <dbReference type="NCBI Taxonomy" id="6293"/>
    <lineage>
        <taxon>Eukaryota</taxon>
        <taxon>Metazoa</taxon>
        <taxon>Ecdysozoa</taxon>
        <taxon>Nematoda</taxon>
        <taxon>Chromadorea</taxon>
        <taxon>Rhabditida</taxon>
        <taxon>Spirurina</taxon>
        <taxon>Spiruromorpha</taxon>
        <taxon>Filarioidea</taxon>
        <taxon>Onchocercidae</taxon>
        <taxon>Wuchereria</taxon>
    </lineage>
</organism>
<evidence type="ECO:0000313" key="1">
    <source>
        <dbReference type="EMBL" id="EJW83837.1"/>
    </source>
</evidence>
<feature type="non-terminal residue" evidence="1">
    <location>
        <position position="1"/>
    </location>
</feature>
<evidence type="ECO:0000313" key="2">
    <source>
        <dbReference type="Proteomes" id="UP000004810"/>
    </source>
</evidence>
<accession>J9F2Z5</accession>
<name>J9F2Z5_WUCBA</name>
<dbReference type="Proteomes" id="UP000004810">
    <property type="component" value="Unassembled WGS sequence"/>
</dbReference>
<sequence>TSDKELNTAEETSWSIDDILSVDTRNTISSDIYTRRPPKFHSLYARDSLEFIEQKKTVMPVQYLDNMEELLAFADNSKFDSDSVNENSIFEYLEGQELNTAKSDSSMLSVISTKCDNVTTLGNSFSMNHDESSNSG</sequence>
<comment type="caution">
    <text evidence="1">The sequence shown here is derived from an EMBL/GenBank/DDBJ whole genome shotgun (WGS) entry which is preliminary data.</text>
</comment>
<dbReference type="AlphaFoldDB" id="J9F2Z5"/>
<reference evidence="2" key="1">
    <citation type="submission" date="2012-08" db="EMBL/GenBank/DDBJ databases">
        <title>The Genome Sequence of Wuchereria bancrofti.</title>
        <authorList>
            <person name="Nutman T.B."/>
            <person name="Fink D.L."/>
            <person name="Russ C."/>
            <person name="Young S."/>
            <person name="Zeng Q."/>
            <person name="Koehrsen M."/>
            <person name="Alvarado L."/>
            <person name="Berlin A."/>
            <person name="Chapman S.B."/>
            <person name="Chen Z."/>
            <person name="Freedman E."/>
            <person name="Gellesch M."/>
            <person name="Goldberg J."/>
            <person name="Griggs A."/>
            <person name="Gujja S."/>
            <person name="Heilman E.R."/>
            <person name="Heiman D."/>
            <person name="Hepburn T."/>
            <person name="Howarth C."/>
            <person name="Jen D."/>
            <person name="Larson L."/>
            <person name="Lewis B."/>
            <person name="Mehta T."/>
            <person name="Park D."/>
            <person name="Pearson M."/>
            <person name="Roberts A."/>
            <person name="Saif S."/>
            <person name="Shea T."/>
            <person name="Shenoy N."/>
            <person name="Sisk P."/>
            <person name="Stolte C."/>
            <person name="Sykes S."/>
            <person name="Walk T."/>
            <person name="White J."/>
            <person name="Yandava C."/>
            <person name="Haas B."/>
            <person name="Henn M.R."/>
            <person name="Nusbaum C."/>
            <person name="Birren B."/>
        </authorList>
    </citation>
    <scope>NUCLEOTIDE SEQUENCE [LARGE SCALE GENOMIC DNA]</scope>
    <source>
        <strain evidence="2">NA</strain>
    </source>
</reference>
<gene>
    <name evidence="1" type="ORF">WUBG_05251</name>
</gene>
<protein>
    <submittedName>
        <fullName evidence="1">Uncharacterized protein</fullName>
    </submittedName>
</protein>
<proteinExistence type="predicted"/>